<dbReference type="InterPro" id="IPR003386">
    <property type="entry name" value="LACT/PDAT_acylTrfase"/>
</dbReference>
<dbReference type="GeneID" id="14921406"/>
<keyword evidence="1" id="KW-0012">Acyltransferase</keyword>
<evidence type="ECO:0000313" key="2">
    <source>
        <dbReference type="Proteomes" id="UP000011083"/>
    </source>
</evidence>
<dbReference type="GO" id="GO:0008374">
    <property type="term" value="F:O-acyltransferase activity"/>
    <property type="evidence" value="ECO:0007669"/>
    <property type="project" value="InterPro"/>
</dbReference>
<evidence type="ECO:0000313" key="1">
    <source>
        <dbReference type="EMBL" id="ELR20543.1"/>
    </source>
</evidence>
<dbReference type="Pfam" id="PF02450">
    <property type="entry name" value="LCAT"/>
    <property type="match status" value="1"/>
</dbReference>
<accession>L8H748</accession>
<dbReference type="Gene3D" id="3.40.50.1820">
    <property type="entry name" value="alpha/beta hydrolase"/>
    <property type="match status" value="2"/>
</dbReference>
<dbReference type="PANTHER" id="PTHR11440">
    <property type="entry name" value="LECITHIN-CHOLESTEROL ACYLTRANSFERASE-RELATED"/>
    <property type="match status" value="1"/>
</dbReference>
<dbReference type="Proteomes" id="UP000011083">
    <property type="component" value="Unassembled WGS sequence"/>
</dbReference>
<dbReference type="STRING" id="1257118.L8H748"/>
<dbReference type="OrthoDB" id="190846at2759"/>
<keyword evidence="1" id="KW-0808">Transferase</keyword>
<organism evidence="1 2">
    <name type="scientific">Acanthamoeba castellanii (strain ATCC 30010 / Neff)</name>
    <dbReference type="NCBI Taxonomy" id="1257118"/>
    <lineage>
        <taxon>Eukaryota</taxon>
        <taxon>Amoebozoa</taxon>
        <taxon>Discosea</taxon>
        <taxon>Longamoebia</taxon>
        <taxon>Centramoebida</taxon>
        <taxon>Acanthamoebidae</taxon>
        <taxon>Acanthamoeba</taxon>
    </lineage>
</organism>
<sequence>MIGSRLQAQLDGYRSSHWYCWTEWREWFTIWFNFEDLVTPFINCWYEQMALHLDPRTGRSFSTPGVNIRYIDYGGVDGVTYLDDWHEIPMWNETVYLFEALGWEVGNSLRAAPYDWRFGPETWAAEDWPRLRRLIEETYALNNNTPVAAVSLSMGGPYFLGFLNQQTQGWKDKFLHSFISLDGAFGGSPSAASAGGPPRVSDPVAMRALVQTWPSSVWMLPLAELYGEDYVWVTVSDPPRNYTSADFAQLLADSTGHNASLIFRLLQSQSVASHAFFGTNVTTPMRTTFATVAFDTVPQTTYGNGDGVVPEAGLRMLERWRGKQAQPIHSYPIKGLFHGTSVWNKQVLREVLEIITSP</sequence>
<reference evidence="1 2" key="1">
    <citation type="journal article" date="2013" name="Genome Biol.">
        <title>Genome of Acanthamoeba castellanii highlights extensive lateral gene transfer and early evolution of tyrosine kinase signaling.</title>
        <authorList>
            <person name="Clarke M."/>
            <person name="Lohan A.J."/>
            <person name="Liu B."/>
            <person name="Lagkouvardos I."/>
            <person name="Roy S."/>
            <person name="Zafar N."/>
            <person name="Bertelli C."/>
            <person name="Schilde C."/>
            <person name="Kianianmomeni A."/>
            <person name="Burglin T.R."/>
            <person name="Frech C."/>
            <person name="Turcotte B."/>
            <person name="Kopec K.O."/>
            <person name="Synnott J.M."/>
            <person name="Choo C."/>
            <person name="Paponov I."/>
            <person name="Finkler A."/>
            <person name="Soon Heng Tan C."/>
            <person name="Hutchins A.P."/>
            <person name="Weinmeier T."/>
            <person name="Rattei T."/>
            <person name="Chu J.S."/>
            <person name="Gimenez G."/>
            <person name="Irimia M."/>
            <person name="Rigden D.J."/>
            <person name="Fitzpatrick D.A."/>
            <person name="Lorenzo-Morales J."/>
            <person name="Bateman A."/>
            <person name="Chiu C.H."/>
            <person name="Tang P."/>
            <person name="Hegemann P."/>
            <person name="Fromm H."/>
            <person name="Raoult D."/>
            <person name="Greub G."/>
            <person name="Miranda-Saavedra D."/>
            <person name="Chen N."/>
            <person name="Nash P."/>
            <person name="Ginger M.L."/>
            <person name="Horn M."/>
            <person name="Schaap P."/>
            <person name="Caler L."/>
            <person name="Loftus B."/>
        </authorList>
    </citation>
    <scope>NUCLEOTIDE SEQUENCE [LARGE SCALE GENOMIC DNA]</scope>
    <source>
        <strain evidence="1 2">Neff</strain>
    </source>
</reference>
<dbReference type="EMBL" id="KB007909">
    <property type="protein sequence ID" value="ELR20543.1"/>
    <property type="molecule type" value="Genomic_DNA"/>
</dbReference>
<gene>
    <name evidence="1" type="ORF">ACA1_052320</name>
</gene>
<dbReference type="OMA" id="VVNWLCY"/>
<dbReference type="VEuPathDB" id="AmoebaDB:ACA1_052320"/>
<proteinExistence type="predicted"/>
<dbReference type="SUPFAM" id="SSF53474">
    <property type="entry name" value="alpha/beta-Hydrolases"/>
    <property type="match status" value="1"/>
</dbReference>
<keyword evidence="2" id="KW-1185">Reference proteome</keyword>
<name>L8H748_ACACF</name>
<protein>
    <submittedName>
        <fullName evidence="1">Phosphatidylcholinesterol acyltransferase (Lecithin-cholesterol acyltransferase), putative</fullName>
    </submittedName>
</protein>
<dbReference type="InterPro" id="IPR029058">
    <property type="entry name" value="AB_hydrolase_fold"/>
</dbReference>
<dbReference type="RefSeq" id="XP_004343946.1">
    <property type="nucleotide sequence ID" value="XM_004343896.1"/>
</dbReference>
<dbReference type="KEGG" id="acan:ACA1_052320"/>
<dbReference type="GO" id="GO:0006629">
    <property type="term" value="P:lipid metabolic process"/>
    <property type="evidence" value="ECO:0007669"/>
    <property type="project" value="InterPro"/>
</dbReference>
<dbReference type="AlphaFoldDB" id="L8H748"/>